<feature type="transmembrane region" description="Helical" evidence="1">
    <location>
        <begin position="315"/>
        <end position="332"/>
    </location>
</feature>
<dbReference type="HOGENOM" id="CLU_034489_0_0_1"/>
<dbReference type="KEGG" id="pcs:N7525_007679"/>
<dbReference type="GeneID" id="8309733"/>
<dbReference type="BioCyc" id="PCHR:PC21G11000-MONOMER"/>
<gene>
    <name evidence="2" type="ORF">Pc21g11000</name>
    <name evidence="2" type="ORF">PCH_Pc21g11000</name>
</gene>
<dbReference type="AlphaFoldDB" id="B6HJR9"/>
<keyword evidence="1" id="KW-0472">Membrane</keyword>
<evidence type="ECO:0000256" key="1">
    <source>
        <dbReference type="SAM" id="Phobius"/>
    </source>
</evidence>
<feature type="transmembrane region" description="Helical" evidence="1">
    <location>
        <begin position="338"/>
        <end position="358"/>
    </location>
</feature>
<reference evidence="2 3" key="1">
    <citation type="journal article" date="2008" name="Nat. Biotechnol.">
        <title>Genome sequencing and analysis of the filamentous fungus Penicillium chrysogenum.</title>
        <authorList>
            <person name="van den Berg M.A."/>
            <person name="Albang R."/>
            <person name="Albermann K."/>
            <person name="Badger J.H."/>
            <person name="Daran J.-M."/>
            <person name="Driessen A.J.M."/>
            <person name="Garcia-Estrada C."/>
            <person name="Fedorova N.D."/>
            <person name="Harris D.M."/>
            <person name="Heijne W.H.M."/>
            <person name="Joardar V.S."/>
            <person name="Kiel J.A.K.W."/>
            <person name="Kovalchuk A."/>
            <person name="Martin J.F."/>
            <person name="Nierman W.C."/>
            <person name="Nijland J.G."/>
            <person name="Pronk J.T."/>
            <person name="Roubos J.A."/>
            <person name="van der Klei I.J."/>
            <person name="van Peij N.N.M.E."/>
            <person name="Veenhuis M."/>
            <person name="von Doehren H."/>
            <person name="Wagner C."/>
            <person name="Wortman J.R."/>
            <person name="Bovenberg R.A.L."/>
        </authorList>
    </citation>
    <scope>NUCLEOTIDE SEQUENCE [LARGE SCALE GENOMIC DNA]</scope>
    <source>
        <strain evidence="3">ATCC 28089 / DSM 1075 / NRRL 1951 / Wisconsin 54-1255</strain>
    </source>
</reference>
<keyword evidence="3" id="KW-1185">Reference proteome</keyword>
<dbReference type="Proteomes" id="UP000000724">
    <property type="component" value="Contig Pc00c21"/>
</dbReference>
<organism evidence="2 3">
    <name type="scientific">Penicillium rubens (strain ATCC 28089 / DSM 1075 / NRRL 1951 / Wisconsin 54-1255)</name>
    <name type="common">Penicillium chrysogenum</name>
    <dbReference type="NCBI Taxonomy" id="500485"/>
    <lineage>
        <taxon>Eukaryota</taxon>
        <taxon>Fungi</taxon>
        <taxon>Dikarya</taxon>
        <taxon>Ascomycota</taxon>
        <taxon>Pezizomycotina</taxon>
        <taxon>Eurotiomycetes</taxon>
        <taxon>Eurotiomycetidae</taxon>
        <taxon>Eurotiales</taxon>
        <taxon>Aspergillaceae</taxon>
        <taxon>Penicillium</taxon>
        <taxon>Penicillium chrysogenum species complex</taxon>
    </lineage>
</organism>
<dbReference type="EMBL" id="AM920436">
    <property type="protein sequence ID" value="CAP95997.1"/>
    <property type="molecule type" value="Genomic_DNA"/>
</dbReference>
<keyword evidence="1" id="KW-1133">Transmembrane helix</keyword>
<accession>B6HJR9</accession>
<protein>
    <submittedName>
        <fullName evidence="2">Pc21g11000 protein</fullName>
    </submittedName>
</protein>
<dbReference type="OrthoDB" id="1937642at2759"/>
<proteinExistence type="predicted"/>
<sequence length="459" mass="50923">MQVVRAELWISSYSQITLTLVPLARDWVNPSDLFSILLIIGGDVIAIAQAALSGGPITPVTFSFGWVSYAISALLTVQSEGRVMPPSPDSTLQVINLATGYKRFNRSWTLGRIFQNYEYWMPAEVRQRLQAHPALYEDEEARIADTEMSAKVTATTETTPNSRKFVSPRQAGLCISVYEWALDGRHPVGKPGHDWVHWLGIAVTVVQLGVSVIPFALFGDWSIFLVTVAGTILAYASGALPQWGKEKWACRILDKRKDIALTVGVGTQHVILVRGAKGGLDLEDMAGGQLPEDEGEQTRRSPLMRLMSPGNTTRMVMFLLVVLWLMLLLSSTGIQEHAWFLLAVGGTGMVQNLITAGAPRRPAMLGIPLRLAMRPDSKNEAIPIPMVFAEFKIMHTLMELELDFKGAGRILLSEFFPGGGGLLPWEEKWWSSDDPDVRRQLLRAAREKEFNKQMRRQAG</sequence>
<feature type="transmembrane region" description="Helical" evidence="1">
    <location>
        <begin position="223"/>
        <end position="243"/>
    </location>
</feature>
<keyword evidence="1" id="KW-0812">Transmembrane</keyword>
<dbReference type="eggNOG" id="ENOG502SH7B">
    <property type="taxonomic scope" value="Eukaryota"/>
</dbReference>
<dbReference type="OMA" id="YEYWMPA"/>
<dbReference type="VEuPathDB" id="FungiDB:PCH_Pc21g11000"/>
<evidence type="ECO:0000313" key="3">
    <source>
        <dbReference type="Proteomes" id="UP000000724"/>
    </source>
</evidence>
<name>B6HJR9_PENRW</name>
<evidence type="ECO:0000313" key="2">
    <source>
        <dbReference type="EMBL" id="CAP95997.1"/>
    </source>
</evidence>
<feature type="transmembrane region" description="Helical" evidence="1">
    <location>
        <begin position="195"/>
        <end position="217"/>
    </location>
</feature>